<comment type="subunit">
    <text evidence="7">Part of the 50S ribosomal subunit; part of the 5S rRNA/L5/L18/L25 subcomplex. Contacts the 5S and 23S rRNAs.</text>
</comment>
<dbReference type="InterPro" id="IPR004389">
    <property type="entry name" value="Ribosomal_uL18_bac-type"/>
</dbReference>
<evidence type="ECO:0000256" key="5">
    <source>
        <dbReference type="ARBA" id="ARBA00023274"/>
    </source>
</evidence>
<evidence type="ECO:0000256" key="2">
    <source>
        <dbReference type="ARBA" id="ARBA00022730"/>
    </source>
</evidence>
<accession>A0A0H4T6H6</accession>
<feature type="region of interest" description="Disordered" evidence="8">
    <location>
        <begin position="1"/>
        <end position="24"/>
    </location>
</feature>
<dbReference type="Gene3D" id="3.30.420.100">
    <property type="match status" value="1"/>
</dbReference>
<dbReference type="HAMAP" id="MF_01337_B">
    <property type="entry name" value="Ribosomal_uL18_B"/>
    <property type="match status" value="1"/>
</dbReference>
<keyword evidence="2 7" id="KW-0699">rRNA-binding</keyword>
<dbReference type="PANTHER" id="PTHR12899">
    <property type="entry name" value="39S RIBOSOMAL PROTEIN L18, MITOCHONDRIAL"/>
    <property type="match status" value="1"/>
</dbReference>
<dbReference type="NCBIfam" id="TIGR00060">
    <property type="entry name" value="L18_bact"/>
    <property type="match status" value="1"/>
</dbReference>
<evidence type="ECO:0000256" key="6">
    <source>
        <dbReference type="ARBA" id="ARBA00035197"/>
    </source>
</evidence>
<dbReference type="EMBL" id="KT006988">
    <property type="protein sequence ID" value="AKQ02027.1"/>
    <property type="molecule type" value="Genomic_DNA"/>
</dbReference>
<sequence>MPKSRNEMRSRRQKRVRRSVSGTAGRPRLNVFRSLEHIYAQVIDDEQGRTVVSASTIDRELRAEIASLSKTEQAKRVGAALARRAQAAGVKQVVFDRGGYRYHGRVKALADASREVGLEF</sequence>
<dbReference type="GO" id="GO:0008097">
    <property type="term" value="F:5S rRNA binding"/>
    <property type="evidence" value="ECO:0007669"/>
    <property type="project" value="TreeGrafter"/>
</dbReference>
<dbReference type="FunFam" id="3.30.420.100:FF:000001">
    <property type="entry name" value="50S ribosomal protein L18"/>
    <property type="match status" value="1"/>
</dbReference>
<dbReference type="CDD" id="cd00432">
    <property type="entry name" value="Ribosomal_L18_L5e"/>
    <property type="match status" value="1"/>
</dbReference>
<keyword evidence="4 7" id="KW-0689">Ribosomal protein</keyword>
<proteinExistence type="inferred from homology"/>
<comment type="similarity">
    <text evidence="1 7">Belongs to the universal ribosomal protein uL18 family.</text>
</comment>
<organism evidence="9">
    <name type="scientific">uncultured Chloroflexi bacterium Rifle_16ft_4_minimus_3189</name>
    <dbReference type="NCBI Taxonomy" id="1665068"/>
    <lineage>
        <taxon>Bacteria</taxon>
        <taxon>Bacillati</taxon>
        <taxon>Chloroflexota</taxon>
        <taxon>environmental samples</taxon>
    </lineage>
</organism>
<gene>
    <name evidence="7 9" type="primary">rplR</name>
</gene>
<evidence type="ECO:0000256" key="3">
    <source>
        <dbReference type="ARBA" id="ARBA00022884"/>
    </source>
</evidence>
<dbReference type="GO" id="GO:0003735">
    <property type="term" value="F:structural constituent of ribosome"/>
    <property type="evidence" value="ECO:0007669"/>
    <property type="project" value="InterPro"/>
</dbReference>
<protein>
    <recommendedName>
        <fullName evidence="6 7">Large ribosomal subunit protein uL18</fullName>
    </recommendedName>
</protein>
<dbReference type="InterPro" id="IPR005484">
    <property type="entry name" value="Ribosomal_uL18_bac/plant/anim"/>
</dbReference>
<dbReference type="Pfam" id="PF00861">
    <property type="entry name" value="Ribosomal_L18p"/>
    <property type="match status" value="1"/>
</dbReference>
<evidence type="ECO:0000256" key="4">
    <source>
        <dbReference type="ARBA" id="ARBA00022980"/>
    </source>
</evidence>
<name>A0A0H4T6H6_9CHLR</name>
<dbReference type="GO" id="GO:0006412">
    <property type="term" value="P:translation"/>
    <property type="evidence" value="ECO:0007669"/>
    <property type="project" value="UniProtKB-UniRule"/>
</dbReference>
<evidence type="ECO:0000256" key="7">
    <source>
        <dbReference type="HAMAP-Rule" id="MF_01337"/>
    </source>
</evidence>
<keyword evidence="3 7" id="KW-0694">RNA-binding</keyword>
<dbReference type="InterPro" id="IPR057268">
    <property type="entry name" value="Ribosomal_L18"/>
</dbReference>
<feature type="compositionally biased region" description="Basic and acidic residues" evidence="8">
    <location>
        <begin position="1"/>
        <end position="10"/>
    </location>
</feature>
<evidence type="ECO:0000256" key="8">
    <source>
        <dbReference type="SAM" id="MobiDB-lite"/>
    </source>
</evidence>
<dbReference type="AlphaFoldDB" id="A0A0H4T6H6"/>
<dbReference type="PANTHER" id="PTHR12899:SF3">
    <property type="entry name" value="LARGE RIBOSOMAL SUBUNIT PROTEIN UL18M"/>
    <property type="match status" value="1"/>
</dbReference>
<evidence type="ECO:0000313" key="9">
    <source>
        <dbReference type="EMBL" id="AKQ02027.1"/>
    </source>
</evidence>
<evidence type="ECO:0000256" key="1">
    <source>
        <dbReference type="ARBA" id="ARBA00007116"/>
    </source>
</evidence>
<reference evidence="9" key="1">
    <citation type="journal article" date="2015" name="ISME J.">
        <title>Aquifer environment selects for microbial species cohorts in sediment and groundwater.</title>
        <authorList>
            <person name="Hug L.A."/>
            <person name="Thomas B.C."/>
            <person name="Brown C.T."/>
            <person name="Frischkorn K.R."/>
            <person name="Williams K.H."/>
            <person name="Tringe S.G."/>
            <person name="Banfield J.F."/>
        </authorList>
    </citation>
    <scope>NUCLEOTIDE SEQUENCE</scope>
</reference>
<comment type="function">
    <text evidence="7">This is one of the proteins that bind and probably mediate the attachment of the 5S RNA into the large ribosomal subunit, where it forms part of the central protuberance.</text>
</comment>
<keyword evidence="5 7" id="KW-0687">Ribonucleoprotein</keyword>
<dbReference type="SUPFAM" id="SSF53137">
    <property type="entry name" value="Translational machinery components"/>
    <property type="match status" value="1"/>
</dbReference>
<dbReference type="GO" id="GO:0022625">
    <property type="term" value="C:cytosolic large ribosomal subunit"/>
    <property type="evidence" value="ECO:0007669"/>
    <property type="project" value="TreeGrafter"/>
</dbReference>